<keyword evidence="12" id="KW-1185">Reference proteome</keyword>
<feature type="chain" id="PRO_5032574835" evidence="10">
    <location>
        <begin position="50"/>
        <end position="502"/>
    </location>
</feature>
<feature type="coiled-coil region" evidence="8">
    <location>
        <begin position="202"/>
        <end position="229"/>
    </location>
</feature>
<dbReference type="SUPFAM" id="SSF56954">
    <property type="entry name" value="Outer membrane efflux proteins (OEP)"/>
    <property type="match status" value="1"/>
</dbReference>
<dbReference type="EMBL" id="JACIIV010000046">
    <property type="protein sequence ID" value="MBB6229400.1"/>
    <property type="molecule type" value="Genomic_DNA"/>
</dbReference>
<comment type="caution">
    <text evidence="11">The sequence shown here is derived from an EMBL/GenBank/DDBJ whole genome shotgun (WGS) entry which is preliminary data.</text>
</comment>
<dbReference type="NCBIfam" id="TIGR01844">
    <property type="entry name" value="type_I_sec_TolC"/>
    <property type="match status" value="1"/>
</dbReference>
<name>A0A841LAE0_9SPHN</name>
<comment type="subcellular location">
    <subcellularLocation>
        <location evidence="1">Cell outer membrane</location>
    </subcellularLocation>
</comment>
<feature type="region of interest" description="Disordered" evidence="9">
    <location>
        <begin position="463"/>
        <end position="487"/>
    </location>
</feature>
<gene>
    <name evidence="11" type="ORF">FHS79_003601</name>
</gene>
<dbReference type="Gene3D" id="1.20.1600.10">
    <property type="entry name" value="Outer membrane efflux proteins (OEP)"/>
    <property type="match status" value="1"/>
</dbReference>
<evidence type="ECO:0000256" key="7">
    <source>
        <dbReference type="ARBA" id="ARBA00023237"/>
    </source>
</evidence>
<dbReference type="PANTHER" id="PTHR30026:SF22">
    <property type="entry name" value="OUTER MEMBRANE EFFLUX PROTEIN"/>
    <property type="match status" value="1"/>
</dbReference>
<dbReference type="GO" id="GO:0015562">
    <property type="term" value="F:efflux transmembrane transporter activity"/>
    <property type="evidence" value="ECO:0007669"/>
    <property type="project" value="InterPro"/>
</dbReference>
<comment type="similarity">
    <text evidence="2">Belongs to the outer membrane factor (OMF) (TC 1.B.17) family.</text>
</comment>
<dbReference type="Pfam" id="PF02321">
    <property type="entry name" value="OEP"/>
    <property type="match status" value="2"/>
</dbReference>
<proteinExistence type="inferred from homology"/>
<evidence type="ECO:0000313" key="12">
    <source>
        <dbReference type="Proteomes" id="UP000538147"/>
    </source>
</evidence>
<dbReference type="AlphaFoldDB" id="A0A841LAE0"/>
<dbReference type="GO" id="GO:1990281">
    <property type="term" value="C:efflux pump complex"/>
    <property type="evidence" value="ECO:0007669"/>
    <property type="project" value="TreeGrafter"/>
</dbReference>
<dbReference type="RefSeq" id="WP_184203066.1">
    <property type="nucleotide sequence ID" value="NZ_BMOX01000096.1"/>
</dbReference>
<organism evidence="11 12">
    <name type="scientific">Polymorphobacter multimanifer</name>
    <dbReference type="NCBI Taxonomy" id="1070431"/>
    <lineage>
        <taxon>Bacteria</taxon>
        <taxon>Pseudomonadati</taxon>
        <taxon>Pseudomonadota</taxon>
        <taxon>Alphaproteobacteria</taxon>
        <taxon>Sphingomonadales</taxon>
        <taxon>Sphingosinicellaceae</taxon>
        <taxon>Polymorphobacter</taxon>
    </lineage>
</organism>
<evidence type="ECO:0000256" key="2">
    <source>
        <dbReference type="ARBA" id="ARBA00007613"/>
    </source>
</evidence>
<dbReference type="GO" id="GO:0009279">
    <property type="term" value="C:cell outer membrane"/>
    <property type="evidence" value="ECO:0007669"/>
    <property type="project" value="UniProtKB-SubCell"/>
</dbReference>
<keyword evidence="5" id="KW-0812">Transmembrane</keyword>
<evidence type="ECO:0000313" key="11">
    <source>
        <dbReference type="EMBL" id="MBB6229400.1"/>
    </source>
</evidence>
<evidence type="ECO:0000256" key="6">
    <source>
        <dbReference type="ARBA" id="ARBA00023136"/>
    </source>
</evidence>
<keyword evidence="10" id="KW-0732">Signal</keyword>
<feature type="compositionally biased region" description="Basic and acidic residues" evidence="9">
    <location>
        <begin position="463"/>
        <end position="480"/>
    </location>
</feature>
<keyword evidence="7" id="KW-0998">Cell outer membrane</keyword>
<evidence type="ECO:0000256" key="8">
    <source>
        <dbReference type="SAM" id="Coils"/>
    </source>
</evidence>
<evidence type="ECO:0000256" key="9">
    <source>
        <dbReference type="SAM" id="MobiDB-lite"/>
    </source>
</evidence>
<evidence type="ECO:0000256" key="5">
    <source>
        <dbReference type="ARBA" id="ARBA00022692"/>
    </source>
</evidence>
<keyword evidence="4" id="KW-1134">Transmembrane beta strand</keyword>
<keyword evidence="3" id="KW-0813">Transport</keyword>
<evidence type="ECO:0000256" key="10">
    <source>
        <dbReference type="SAM" id="SignalP"/>
    </source>
</evidence>
<reference evidence="11 12" key="1">
    <citation type="submission" date="2020-08" db="EMBL/GenBank/DDBJ databases">
        <title>Genomic Encyclopedia of Type Strains, Phase IV (KMG-IV): sequencing the most valuable type-strain genomes for metagenomic binning, comparative biology and taxonomic classification.</title>
        <authorList>
            <person name="Goeker M."/>
        </authorList>
    </citation>
    <scope>NUCLEOTIDE SEQUENCE [LARGE SCALE GENOMIC DNA]</scope>
    <source>
        <strain evidence="11 12">DSM 102189</strain>
    </source>
</reference>
<dbReference type="GO" id="GO:0015288">
    <property type="term" value="F:porin activity"/>
    <property type="evidence" value="ECO:0007669"/>
    <property type="project" value="TreeGrafter"/>
</dbReference>
<dbReference type="PANTHER" id="PTHR30026">
    <property type="entry name" value="OUTER MEMBRANE PROTEIN TOLC"/>
    <property type="match status" value="1"/>
</dbReference>
<dbReference type="InterPro" id="IPR051906">
    <property type="entry name" value="TolC-like"/>
</dbReference>
<protein>
    <submittedName>
        <fullName evidence="11">Outer membrane protein</fullName>
    </submittedName>
</protein>
<evidence type="ECO:0000256" key="1">
    <source>
        <dbReference type="ARBA" id="ARBA00004442"/>
    </source>
</evidence>
<evidence type="ECO:0000256" key="4">
    <source>
        <dbReference type="ARBA" id="ARBA00022452"/>
    </source>
</evidence>
<dbReference type="InterPro" id="IPR010130">
    <property type="entry name" value="T1SS_OMP_TolC"/>
</dbReference>
<dbReference type="Proteomes" id="UP000538147">
    <property type="component" value="Unassembled WGS sequence"/>
</dbReference>
<evidence type="ECO:0000256" key="3">
    <source>
        <dbReference type="ARBA" id="ARBA00022448"/>
    </source>
</evidence>
<keyword evidence="8" id="KW-0175">Coiled coil</keyword>
<feature type="signal peptide" evidence="10">
    <location>
        <begin position="1"/>
        <end position="49"/>
    </location>
</feature>
<accession>A0A841LAE0</accession>
<keyword evidence="6" id="KW-0472">Membrane</keyword>
<dbReference type="InterPro" id="IPR003423">
    <property type="entry name" value="OMP_efflux"/>
</dbReference>
<sequence>MAASLRSALLATLVHAASAATLVPAAPAATLAFAAPAATLLFAASAAQADTLAEAIAAAYASNPEIAAERARVRVVDEQVPLALAGGRPSLGARLNFDQAGLDAFADNGRTYTAGANIVWNFYQGGRIRAATNAADNRILAARARLRAAENQLILNTVTAYADVIRFAEVVRLNEGQISVLDRELQANSDRFEVGDLTRTDVAQSQARLANARATLVTAQNQLAAARQAYIRVVGRPPENLEPLPPLPFIPGTEGQAVDLAQANNPALLAARFDEAAARYDVQRLEKQRLPTVSTTFQSAYLRFEGGGQGANFVRQGQFVSQDAILTATIPIWQGGLFGAQIRQGQATRSQLMEQISAVARQTQEQAVNSYNQLRAARATIEAAMVAVDANELASEGVRQENQVGTRTIIEVLNAEQELLNTRVNLATAQRDEQVAAYGLLAAAGGAEAVALGVPVEIYNPEDNARRVRHKTGDSGDKNPEPLPAPSAAQAIRSMVIGPQLP</sequence>